<dbReference type="Proteomes" id="UP000485058">
    <property type="component" value="Unassembled WGS sequence"/>
</dbReference>
<dbReference type="AlphaFoldDB" id="A0A6A0AIY5"/>
<organism evidence="2 3">
    <name type="scientific">Haematococcus lacustris</name>
    <name type="common">Green alga</name>
    <name type="synonym">Haematococcus pluvialis</name>
    <dbReference type="NCBI Taxonomy" id="44745"/>
    <lineage>
        <taxon>Eukaryota</taxon>
        <taxon>Viridiplantae</taxon>
        <taxon>Chlorophyta</taxon>
        <taxon>core chlorophytes</taxon>
        <taxon>Chlorophyceae</taxon>
        <taxon>CS clade</taxon>
        <taxon>Chlamydomonadales</taxon>
        <taxon>Haematococcaceae</taxon>
        <taxon>Haematococcus</taxon>
    </lineage>
</organism>
<gene>
    <name evidence="2" type="ORF">HaLaN_31418</name>
</gene>
<feature type="non-terminal residue" evidence="2">
    <location>
        <position position="222"/>
    </location>
</feature>
<protein>
    <submittedName>
        <fullName evidence="2">Uncharacterized protein</fullName>
    </submittedName>
</protein>
<evidence type="ECO:0000256" key="1">
    <source>
        <dbReference type="SAM" id="MobiDB-lite"/>
    </source>
</evidence>
<keyword evidence="3" id="KW-1185">Reference proteome</keyword>
<accession>A0A6A0AIY5</accession>
<reference evidence="2 3" key="1">
    <citation type="submission" date="2020-02" db="EMBL/GenBank/DDBJ databases">
        <title>Draft genome sequence of Haematococcus lacustris strain NIES-144.</title>
        <authorList>
            <person name="Morimoto D."/>
            <person name="Nakagawa S."/>
            <person name="Yoshida T."/>
            <person name="Sawayama S."/>
        </authorList>
    </citation>
    <scope>NUCLEOTIDE SEQUENCE [LARGE SCALE GENOMIC DNA]</scope>
    <source>
        <strain evidence="2 3">NIES-144</strain>
    </source>
</reference>
<name>A0A6A0AIY5_HAELA</name>
<comment type="caution">
    <text evidence="2">The sequence shown here is derived from an EMBL/GenBank/DDBJ whole genome shotgun (WGS) entry which is preliminary data.</text>
</comment>
<feature type="region of interest" description="Disordered" evidence="1">
    <location>
        <begin position="197"/>
        <end position="222"/>
    </location>
</feature>
<evidence type="ECO:0000313" key="3">
    <source>
        <dbReference type="Proteomes" id="UP000485058"/>
    </source>
</evidence>
<proteinExistence type="predicted"/>
<dbReference type="EMBL" id="BLLF01006411">
    <property type="protein sequence ID" value="GFH32231.1"/>
    <property type="molecule type" value="Genomic_DNA"/>
</dbReference>
<sequence>MRWQLSIHQGCFSAATCPQQRASMRLAPGYCRRCGGLLASLKMVRSIAHCDLTPSSATDGEHTASQHATRAAQVQLSIPCNDVAAQHCSLAWAYHQHPTMRAVCRYSPLPSKRIKSLVGYDWQQVLIPTGHPRHWPRNSLFGTVFDPLHVILPPFGSTSHNGVASRRDELVAGAFPCRAAFAAVGLGNLRIHLRSASNPQQPKALPSRNAARESALENSEQE</sequence>
<evidence type="ECO:0000313" key="2">
    <source>
        <dbReference type="EMBL" id="GFH32231.1"/>
    </source>
</evidence>